<evidence type="ECO:0000313" key="3">
    <source>
        <dbReference type="Proteomes" id="UP000603865"/>
    </source>
</evidence>
<dbReference type="Gene3D" id="3.40.50.1820">
    <property type="entry name" value="alpha/beta hydrolase"/>
    <property type="match status" value="1"/>
</dbReference>
<dbReference type="GO" id="GO:0016787">
    <property type="term" value="F:hydrolase activity"/>
    <property type="evidence" value="ECO:0007669"/>
    <property type="project" value="UniProtKB-KW"/>
</dbReference>
<accession>A0A918CE08</accession>
<comment type="caution">
    <text evidence="2">The sequence shown here is derived from an EMBL/GenBank/DDBJ whole genome shotgun (WGS) entry which is preliminary data.</text>
</comment>
<gene>
    <name evidence="2" type="ORF">GCM10008957_33770</name>
</gene>
<reference evidence="2" key="1">
    <citation type="journal article" date="2014" name="Int. J. Syst. Evol. Microbiol.">
        <title>Complete genome sequence of Corynebacterium casei LMG S-19264T (=DSM 44701T), isolated from a smear-ripened cheese.</title>
        <authorList>
            <consortium name="US DOE Joint Genome Institute (JGI-PGF)"/>
            <person name="Walter F."/>
            <person name="Albersmeier A."/>
            <person name="Kalinowski J."/>
            <person name="Ruckert C."/>
        </authorList>
    </citation>
    <scope>NUCLEOTIDE SEQUENCE</scope>
    <source>
        <strain evidence="2">JCM 31311</strain>
    </source>
</reference>
<organism evidence="2 3">
    <name type="scientific">Deinococcus ruber</name>
    <dbReference type="NCBI Taxonomy" id="1848197"/>
    <lineage>
        <taxon>Bacteria</taxon>
        <taxon>Thermotogati</taxon>
        <taxon>Deinococcota</taxon>
        <taxon>Deinococci</taxon>
        <taxon>Deinococcales</taxon>
        <taxon>Deinococcaceae</taxon>
        <taxon>Deinococcus</taxon>
    </lineage>
</organism>
<dbReference type="GO" id="GO:0016020">
    <property type="term" value="C:membrane"/>
    <property type="evidence" value="ECO:0007669"/>
    <property type="project" value="TreeGrafter"/>
</dbReference>
<evidence type="ECO:0000259" key="1">
    <source>
        <dbReference type="Pfam" id="PF00561"/>
    </source>
</evidence>
<protein>
    <submittedName>
        <fullName evidence="2">Alpha/beta hydrolase</fullName>
    </submittedName>
</protein>
<dbReference type="Pfam" id="PF00561">
    <property type="entry name" value="Abhydrolase_1"/>
    <property type="match status" value="1"/>
</dbReference>
<sequence length="289" mass="31563">MPSAPSGPPVSRITTHDRGRHIHVQVSGSGAPTVVFLTGLGTPAAWWHGPGDRMEDILTLVARDAWDDAPFLAPALAQRFRVVTYDRAGMQDSTPPAHPRTIDDFLQELEAVLRAVDAKHPVVLIGHSIGGLIALAYARQFPDRVHALVLLDSSHSDQLTRFAVAASADDQRSDAERRHALRHEHPERPDLDALLCQGNAAARPGCLGDLPLLVISRGVSAGEDLDPPFDIALQRREEIWQAIQTELVTCSTQGQHVHLASPFHYVYLDQPETIFQAIQAFLAQCPAQP</sequence>
<dbReference type="PRINTS" id="PR00111">
    <property type="entry name" value="ABHYDROLASE"/>
</dbReference>
<dbReference type="InterPro" id="IPR029058">
    <property type="entry name" value="AB_hydrolase_fold"/>
</dbReference>
<dbReference type="EMBL" id="BMQL01000021">
    <property type="protein sequence ID" value="GGR18247.1"/>
    <property type="molecule type" value="Genomic_DNA"/>
</dbReference>
<dbReference type="Proteomes" id="UP000603865">
    <property type="component" value="Unassembled WGS sequence"/>
</dbReference>
<evidence type="ECO:0000313" key="2">
    <source>
        <dbReference type="EMBL" id="GGR18247.1"/>
    </source>
</evidence>
<dbReference type="PANTHER" id="PTHR43798">
    <property type="entry name" value="MONOACYLGLYCEROL LIPASE"/>
    <property type="match status" value="1"/>
</dbReference>
<dbReference type="RefSeq" id="WP_189091679.1">
    <property type="nucleotide sequence ID" value="NZ_BMQL01000021.1"/>
</dbReference>
<reference evidence="2" key="2">
    <citation type="submission" date="2020-09" db="EMBL/GenBank/DDBJ databases">
        <authorList>
            <person name="Sun Q."/>
            <person name="Ohkuma M."/>
        </authorList>
    </citation>
    <scope>NUCLEOTIDE SEQUENCE</scope>
    <source>
        <strain evidence="2">JCM 31311</strain>
    </source>
</reference>
<keyword evidence="2" id="KW-0378">Hydrolase</keyword>
<dbReference type="PANTHER" id="PTHR43798:SF33">
    <property type="entry name" value="HYDROLASE, PUTATIVE (AFU_ORTHOLOGUE AFUA_2G14860)-RELATED"/>
    <property type="match status" value="1"/>
</dbReference>
<dbReference type="InterPro" id="IPR050266">
    <property type="entry name" value="AB_hydrolase_sf"/>
</dbReference>
<feature type="domain" description="AB hydrolase-1" evidence="1">
    <location>
        <begin position="32"/>
        <end position="180"/>
    </location>
</feature>
<keyword evidence="3" id="KW-1185">Reference proteome</keyword>
<dbReference type="InterPro" id="IPR000073">
    <property type="entry name" value="AB_hydrolase_1"/>
</dbReference>
<name>A0A918CE08_9DEIO</name>
<proteinExistence type="predicted"/>
<dbReference type="AlphaFoldDB" id="A0A918CE08"/>
<dbReference type="SUPFAM" id="SSF53474">
    <property type="entry name" value="alpha/beta-Hydrolases"/>
    <property type="match status" value="1"/>
</dbReference>